<dbReference type="InterPro" id="IPR002810">
    <property type="entry name" value="NfeD-like_C"/>
</dbReference>
<dbReference type="RefSeq" id="WP_226865440.1">
    <property type="nucleotide sequence ID" value="NZ_JACZFR010000061.1"/>
</dbReference>
<name>A0ABW1YQE7_9GAMM</name>
<dbReference type="PANTHER" id="PTHR33507">
    <property type="entry name" value="INNER MEMBRANE PROTEIN YBBJ"/>
    <property type="match status" value="1"/>
</dbReference>
<evidence type="ECO:0000256" key="4">
    <source>
        <dbReference type="ARBA" id="ARBA00023136"/>
    </source>
</evidence>
<feature type="domain" description="NfeD-like C-terminal" evidence="6">
    <location>
        <begin position="99"/>
        <end position="161"/>
    </location>
</feature>
<keyword evidence="2 5" id="KW-0812">Transmembrane</keyword>
<comment type="caution">
    <text evidence="7">The sequence shown here is derived from an EMBL/GenBank/DDBJ whole genome shotgun (WGS) entry which is preliminary data.</text>
</comment>
<keyword evidence="3 5" id="KW-1133">Transmembrane helix</keyword>
<evidence type="ECO:0000313" key="7">
    <source>
        <dbReference type="EMBL" id="MFC6633655.1"/>
    </source>
</evidence>
<proteinExistence type="predicted"/>
<dbReference type="InterPro" id="IPR012340">
    <property type="entry name" value="NA-bd_OB-fold"/>
</dbReference>
<organism evidence="7 8">
    <name type="scientific">Microbulbifer taiwanensis</name>
    <dbReference type="NCBI Taxonomy" id="986746"/>
    <lineage>
        <taxon>Bacteria</taxon>
        <taxon>Pseudomonadati</taxon>
        <taxon>Pseudomonadota</taxon>
        <taxon>Gammaproteobacteria</taxon>
        <taxon>Cellvibrionales</taxon>
        <taxon>Microbulbiferaceae</taxon>
        <taxon>Microbulbifer</taxon>
    </lineage>
</organism>
<dbReference type="Gene3D" id="2.40.50.140">
    <property type="entry name" value="Nucleic acid-binding proteins"/>
    <property type="match status" value="1"/>
</dbReference>
<protein>
    <submittedName>
        <fullName evidence="7">NfeD family protein</fullName>
    </submittedName>
</protein>
<accession>A0ABW1YQE7</accession>
<feature type="transmembrane region" description="Helical" evidence="5">
    <location>
        <begin position="65"/>
        <end position="82"/>
    </location>
</feature>
<evidence type="ECO:0000256" key="5">
    <source>
        <dbReference type="SAM" id="Phobius"/>
    </source>
</evidence>
<dbReference type="PANTHER" id="PTHR33507:SF3">
    <property type="entry name" value="INNER MEMBRANE PROTEIN YBBJ"/>
    <property type="match status" value="1"/>
</dbReference>
<evidence type="ECO:0000256" key="1">
    <source>
        <dbReference type="ARBA" id="ARBA00004141"/>
    </source>
</evidence>
<dbReference type="Pfam" id="PF01957">
    <property type="entry name" value="NfeD"/>
    <property type="match status" value="1"/>
</dbReference>
<dbReference type="EMBL" id="JBHSVR010000001">
    <property type="protein sequence ID" value="MFC6633655.1"/>
    <property type="molecule type" value="Genomic_DNA"/>
</dbReference>
<dbReference type="Proteomes" id="UP001596425">
    <property type="component" value="Unassembled WGS sequence"/>
</dbReference>
<dbReference type="SUPFAM" id="SSF141322">
    <property type="entry name" value="NfeD domain-like"/>
    <property type="match status" value="1"/>
</dbReference>
<evidence type="ECO:0000256" key="3">
    <source>
        <dbReference type="ARBA" id="ARBA00022989"/>
    </source>
</evidence>
<gene>
    <name evidence="7" type="ORF">ACFQBM_10200</name>
</gene>
<keyword evidence="4 5" id="KW-0472">Membrane</keyword>
<evidence type="ECO:0000256" key="2">
    <source>
        <dbReference type="ARBA" id="ARBA00022692"/>
    </source>
</evidence>
<sequence>MLKKGDAANMLEWLNTHIAYWHWLVLGLLLVTAEIFVSGFVLFWFGLAALLIGVLTLAVDMPFTLQLILWAFASVAFLVIWVKSIKPRWKDRSLSGMGAEALMGQVGLVLESNAGRNRGRLKFPAPILGEEEWLFICTEEVAIGDRVKVTDISGNSLIVTRT</sequence>
<feature type="transmembrane region" description="Helical" evidence="5">
    <location>
        <begin position="20"/>
        <end position="37"/>
    </location>
</feature>
<evidence type="ECO:0000259" key="6">
    <source>
        <dbReference type="Pfam" id="PF01957"/>
    </source>
</evidence>
<comment type="subcellular location">
    <subcellularLocation>
        <location evidence="1">Membrane</location>
        <topology evidence="1">Multi-pass membrane protein</topology>
    </subcellularLocation>
</comment>
<reference evidence="8" key="1">
    <citation type="journal article" date="2019" name="Int. J. Syst. Evol. Microbiol.">
        <title>The Global Catalogue of Microorganisms (GCM) 10K type strain sequencing project: providing services to taxonomists for standard genome sequencing and annotation.</title>
        <authorList>
            <consortium name="The Broad Institute Genomics Platform"/>
            <consortium name="The Broad Institute Genome Sequencing Center for Infectious Disease"/>
            <person name="Wu L."/>
            <person name="Ma J."/>
        </authorList>
    </citation>
    <scope>NUCLEOTIDE SEQUENCE [LARGE SCALE GENOMIC DNA]</scope>
    <source>
        <strain evidence="8">CGMCC 1.13718</strain>
    </source>
</reference>
<keyword evidence="8" id="KW-1185">Reference proteome</keyword>
<evidence type="ECO:0000313" key="8">
    <source>
        <dbReference type="Proteomes" id="UP001596425"/>
    </source>
</evidence>
<dbReference type="InterPro" id="IPR052165">
    <property type="entry name" value="Membrane_assoc_protease"/>
</dbReference>